<feature type="domain" description="Cytosolic endo-beta-N-acetylglucosaminidase C-terminal" evidence="1">
    <location>
        <begin position="138"/>
        <end position="251"/>
    </location>
</feature>
<evidence type="ECO:0000313" key="3">
    <source>
        <dbReference type="Proteomes" id="UP000593567"/>
    </source>
</evidence>
<dbReference type="EMBL" id="VXIV02003177">
    <property type="protein sequence ID" value="KAF6020395.1"/>
    <property type="molecule type" value="Genomic_DNA"/>
</dbReference>
<name>A0A7J7J2S2_BUGNE</name>
<gene>
    <name evidence="2" type="ORF">EB796_021293</name>
</gene>
<evidence type="ECO:0000313" key="2">
    <source>
        <dbReference type="EMBL" id="KAF6020395.1"/>
    </source>
</evidence>
<sequence>MSSSVYVSYSLKQMHMDAGANLFIYLVLNKDEGEKEKRILLPVEHTVTTIYAGGDNDTTLQCLDDLDIPPALQLPVSKGREYNQWQCRVFRVDMDILDGSILDEVGLMAYTDNEEPLMLNVLLGNVQIISAEDVTLCPSSVMNITCDQVTIDNLSTRSDLLPSEESGAKSLSMRLRWLQPEIMADVTSYHIWYSLNGADREWLGSTYSNKSYITNLDVHGEHGCITFTVQPQYKSGIIQDINKAGTYSFKY</sequence>
<organism evidence="2 3">
    <name type="scientific">Bugula neritina</name>
    <name type="common">Brown bryozoan</name>
    <name type="synonym">Sertularia neritina</name>
    <dbReference type="NCBI Taxonomy" id="10212"/>
    <lineage>
        <taxon>Eukaryota</taxon>
        <taxon>Metazoa</taxon>
        <taxon>Spiralia</taxon>
        <taxon>Lophotrochozoa</taxon>
        <taxon>Bryozoa</taxon>
        <taxon>Gymnolaemata</taxon>
        <taxon>Cheilostomatida</taxon>
        <taxon>Flustrina</taxon>
        <taxon>Buguloidea</taxon>
        <taxon>Bugulidae</taxon>
        <taxon>Bugula</taxon>
    </lineage>
</organism>
<keyword evidence="3" id="KW-1185">Reference proteome</keyword>
<dbReference type="InterPro" id="IPR057882">
    <property type="entry name" value="ENGase_C"/>
</dbReference>
<evidence type="ECO:0000259" key="1">
    <source>
        <dbReference type="Pfam" id="PF25529"/>
    </source>
</evidence>
<accession>A0A7J7J2S2</accession>
<dbReference type="Proteomes" id="UP000593567">
    <property type="component" value="Unassembled WGS sequence"/>
</dbReference>
<reference evidence="2" key="1">
    <citation type="submission" date="2020-06" db="EMBL/GenBank/DDBJ databases">
        <title>Draft genome of Bugula neritina, a colonial animal packing powerful symbionts and potential medicines.</title>
        <authorList>
            <person name="Rayko M."/>
        </authorList>
    </citation>
    <scope>NUCLEOTIDE SEQUENCE [LARGE SCALE GENOMIC DNA]</scope>
    <source>
        <strain evidence="2">Kwan_BN1</strain>
    </source>
</reference>
<protein>
    <recommendedName>
        <fullName evidence="1">Cytosolic endo-beta-N-acetylglucosaminidase C-terminal domain-containing protein</fullName>
    </recommendedName>
</protein>
<dbReference type="AlphaFoldDB" id="A0A7J7J2S2"/>
<comment type="caution">
    <text evidence="2">The sequence shown here is derived from an EMBL/GenBank/DDBJ whole genome shotgun (WGS) entry which is preliminary data.</text>
</comment>
<dbReference type="Pfam" id="PF25529">
    <property type="entry name" value="Ig_ENGASE1_C"/>
    <property type="match status" value="1"/>
</dbReference>
<proteinExistence type="predicted"/>